<keyword evidence="11" id="KW-1185">Reference proteome</keyword>
<dbReference type="GO" id="GO:0019158">
    <property type="term" value="F:mannokinase activity"/>
    <property type="evidence" value="ECO:0007669"/>
    <property type="project" value="TreeGrafter"/>
</dbReference>
<evidence type="ECO:0000256" key="7">
    <source>
        <dbReference type="SAM" id="MobiDB-lite"/>
    </source>
</evidence>
<dbReference type="GO" id="GO:0005829">
    <property type="term" value="C:cytosol"/>
    <property type="evidence" value="ECO:0007669"/>
    <property type="project" value="TreeGrafter"/>
</dbReference>
<dbReference type="SUPFAM" id="SSF53067">
    <property type="entry name" value="Actin-like ATPase domain"/>
    <property type="match status" value="2"/>
</dbReference>
<accession>A0A6A6D2A3</accession>
<gene>
    <name evidence="10" type="ORF">M409DRAFT_17778</name>
</gene>
<dbReference type="InterPro" id="IPR043129">
    <property type="entry name" value="ATPase_NBD"/>
</dbReference>
<feature type="domain" description="Hexokinase C-terminal" evidence="9">
    <location>
        <begin position="266"/>
        <end position="521"/>
    </location>
</feature>
<dbReference type="OrthoDB" id="419537at2759"/>
<evidence type="ECO:0000256" key="1">
    <source>
        <dbReference type="ARBA" id="ARBA00009225"/>
    </source>
</evidence>
<sequence>MAADLPFASPNIFLANTSSSPTDINHPTYPSTLPDSSQERTAHAKLHRYLASIKQELERPLDRTNLLRASARLAKEIKAHCAQPNTTATFPSSTRVRIANSQATTGEFVCLEVGGSTLRCAIVDLQHTPDTDEVANKTTLKTLETQAWNITEKVKLLPGSDFFGWIARNVASWMGSLQVEETKTQAACWRLCLTWSFPFRKTATNQASIVRCGKGFRVFDDLVRYDIGTLLVEAFQEEGVCLTFESIVNDTVGGLLRGRLDDPDMRISMVLGTGLNAAITLPVATLDPSRPDKDTRECGLQKTDHVFINTELSLLGVDVVQRTRWDDALIQNLPAGVCKQPLEYMCGGYYIGELVRIIFVSTICYFPSWAGRVPERLFLPDSLASSLVSTLVGDTTADLSVSAAEFSEAFESSVRESAPWLDVLRCIALSVCHRASGVMAMSIFALYLVAYGDDSTTPQDGSERVVGVSGAVFEKLPGFKESCEKMLNHLIQGLDAEITPATPCTLRLISGGSLTGCALAVGPHP</sequence>
<keyword evidence="2 6" id="KW-0808">Transferase</keyword>
<dbReference type="PANTHER" id="PTHR19443:SF24">
    <property type="entry name" value="PHOSPHOTRANSFERASE"/>
    <property type="match status" value="1"/>
</dbReference>
<evidence type="ECO:0000313" key="11">
    <source>
        <dbReference type="Proteomes" id="UP000799537"/>
    </source>
</evidence>
<dbReference type="GO" id="GO:0005739">
    <property type="term" value="C:mitochondrion"/>
    <property type="evidence" value="ECO:0007669"/>
    <property type="project" value="TreeGrafter"/>
</dbReference>
<evidence type="ECO:0000313" key="10">
    <source>
        <dbReference type="EMBL" id="KAF2172548.1"/>
    </source>
</evidence>
<dbReference type="PRINTS" id="PR00475">
    <property type="entry name" value="HEXOKINASE"/>
</dbReference>
<dbReference type="RefSeq" id="XP_033673437.1">
    <property type="nucleotide sequence ID" value="XM_033804212.1"/>
</dbReference>
<dbReference type="InterPro" id="IPR022672">
    <property type="entry name" value="Hexokinase_N"/>
</dbReference>
<evidence type="ECO:0000256" key="4">
    <source>
        <dbReference type="ARBA" id="ARBA00022777"/>
    </source>
</evidence>
<evidence type="ECO:0000256" key="3">
    <source>
        <dbReference type="ARBA" id="ARBA00022741"/>
    </source>
</evidence>
<dbReference type="GO" id="GO:0006096">
    <property type="term" value="P:glycolytic process"/>
    <property type="evidence" value="ECO:0007669"/>
    <property type="project" value="UniProtKB-UniPathway"/>
</dbReference>
<dbReference type="Pfam" id="PF03727">
    <property type="entry name" value="Hexokinase_2"/>
    <property type="match status" value="1"/>
</dbReference>
<dbReference type="Gene3D" id="3.30.420.40">
    <property type="match status" value="1"/>
</dbReference>
<dbReference type="InterPro" id="IPR001312">
    <property type="entry name" value="Hexokinase"/>
</dbReference>
<dbReference type="EC" id="2.7.1.-" evidence="6"/>
<dbReference type="GeneID" id="54557484"/>
<evidence type="ECO:0000256" key="5">
    <source>
        <dbReference type="ARBA" id="ARBA00022840"/>
    </source>
</evidence>
<dbReference type="GO" id="GO:0006006">
    <property type="term" value="P:glucose metabolic process"/>
    <property type="evidence" value="ECO:0007669"/>
    <property type="project" value="TreeGrafter"/>
</dbReference>
<keyword evidence="3 6" id="KW-0547">Nucleotide-binding</keyword>
<dbReference type="CDD" id="cd24000">
    <property type="entry name" value="ASKHA_NBD_HK"/>
    <property type="match status" value="1"/>
</dbReference>
<dbReference type="EMBL" id="ML993581">
    <property type="protein sequence ID" value="KAF2172548.1"/>
    <property type="molecule type" value="Genomic_DNA"/>
</dbReference>
<feature type="domain" description="Hexokinase N-terminal" evidence="8">
    <location>
        <begin position="61"/>
        <end position="257"/>
    </location>
</feature>
<dbReference type="GO" id="GO:0001678">
    <property type="term" value="P:intracellular glucose homeostasis"/>
    <property type="evidence" value="ECO:0007669"/>
    <property type="project" value="InterPro"/>
</dbReference>
<name>A0A6A6D2A3_ZASCE</name>
<keyword evidence="6" id="KW-0324">Glycolysis</keyword>
<keyword evidence="4 6" id="KW-0418">Kinase</keyword>
<keyword evidence="5 6" id="KW-0067">ATP-binding</keyword>
<evidence type="ECO:0000259" key="8">
    <source>
        <dbReference type="Pfam" id="PF00349"/>
    </source>
</evidence>
<reference evidence="10" key="1">
    <citation type="journal article" date="2020" name="Stud. Mycol.">
        <title>101 Dothideomycetes genomes: a test case for predicting lifestyles and emergence of pathogens.</title>
        <authorList>
            <person name="Haridas S."/>
            <person name="Albert R."/>
            <person name="Binder M."/>
            <person name="Bloem J."/>
            <person name="Labutti K."/>
            <person name="Salamov A."/>
            <person name="Andreopoulos B."/>
            <person name="Baker S."/>
            <person name="Barry K."/>
            <person name="Bills G."/>
            <person name="Bluhm B."/>
            <person name="Cannon C."/>
            <person name="Castanera R."/>
            <person name="Culley D."/>
            <person name="Daum C."/>
            <person name="Ezra D."/>
            <person name="Gonzalez J."/>
            <person name="Henrissat B."/>
            <person name="Kuo A."/>
            <person name="Liang C."/>
            <person name="Lipzen A."/>
            <person name="Lutzoni F."/>
            <person name="Magnuson J."/>
            <person name="Mondo S."/>
            <person name="Nolan M."/>
            <person name="Ohm R."/>
            <person name="Pangilinan J."/>
            <person name="Park H.-J."/>
            <person name="Ramirez L."/>
            <person name="Alfaro M."/>
            <person name="Sun H."/>
            <person name="Tritt A."/>
            <person name="Yoshinaga Y."/>
            <person name="Zwiers L.-H."/>
            <person name="Turgeon B."/>
            <person name="Goodwin S."/>
            <person name="Spatafora J."/>
            <person name="Crous P."/>
            <person name="Grigoriev I."/>
        </authorList>
    </citation>
    <scope>NUCLEOTIDE SEQUENCE</scope>
    <source>
        <strain evidence="10">ATCC 36951</strain>
    </source>
</reference>
<dbReference type="GO" id="GO:0004340">
    <property type="term" value="F:glucokinase activity"/>
    <property type="evidence" value="ECO:0007669"/>
    <property type="project" value="TreeGrafter"/>
</dbReference>
<dbReference type="Pfam" id="PF00349">
    <property type="entry name" value="Hexokinase_1"/>
    <property type="match status" value="1"/>
</dbReference>
<evidence type="ECO:0000256" key="6">
    <source>
        <dbReference type="RuleBase" id="RU362007"/>
    </source>
</evidence>
<organism evidence="10 11">
    <name type="scientific">Zasmidium cellare ATCC 36951</name>
    <dbReference type="NCBI Taxonomy" id="1080233"/>
    <lineage>
        <taxon>Eukaryota</taxon>
        <taxon>Fungi</taxon>
        <taxon>Dikarya</taxon>
        <taxon>Ascomycota</taxon>
        <taxon>Pezizomycotina</taxon>
        <taxon>Dothideomycetes</taxon>
        <taxon>Dothideomycetidae</taxon>
        <taxon>Mycosphaerellales</taxon>
        <taxon>Mycosphaerellaceae</taxon>
        <taxon>Zasmidium</taxon>
    </lineage>
</organism>
<dbReference type="PROSITE" id="PS51748">
    <property type="entry name" value="HEXOKINASE_2"/>
    <property type="match status" value="1"/>
</dbReference>
<dbReference type="GO" id="GO:0006013">
    <property type="term" value="P:mannose metabolic process"/>
    <property type="evidence" value="ECO:0007669"/>
    <property type="project" value="TreeGrafter"/>
</dbReference>
<dbReference type="AlphaFoldDB" id="A0A6A6D2A3"/>
<feature type="region of interest" description="Disordered" evidence="7">
    <location>
        <begin position="18"/>
        <end position="39"/>
    </location>
</feature>
<feature type="compositionally biased region" description="Polar residues" evidence="7">
    <location>
        <begin position="18"/>
        <end position="36"/>
    </location>
</feature>
<protein>
    <recommendedName>
        <fullName evidence="6">Phosphotransferase</fullName>
        <ecNumber evidence="6">2.7.1.-</ecNumber>
    </recommendedName>
</protein>
<dbReference type="GO" id="GO:0005524">
    <property type="term" value="F:ATP binding"/>
    <property type="evidence" value="ECO:0007669"/>
    <property type="project" value="UniProtKB-UniRule"/>
</dbReference>
<comment type="similarity">
    <text evidence="1 6">Belongs to the hexokinase family.</text>
</comment>
<dbReference type="PANTHER" id="PTHR19443">
    <property type="entry name" value="HEXOKINASE"/>
    <property type="match status" value="1"/>
</dbReference>
<dbReference type="UniPathway" id="UPA00109">
    <property type="reaction ID" value="UER00180"/>
</dbReference>
<evidence type="ECO:0000256" key="2">
    <source>
        <dbReference type="ARBA" id="ARBA00022679"/>
    </source>
</evidence>
<dbReference type="GO" id="GO:0008865">
    <property type="term" value="F:fructokinase activity"/>
    <property type="evidence" value="ECO:0007669"/>
    <property type="project" value="TreeGrafter"/>
</dbReference>
<dbReference type="InterPro" id="IPR022673">
    <property type="entry name" value="Hexokinase_C"/>
</dbReference>
<dbReference type="GO" id="GO:0005536">
    <property type="term" value="F:D-glucose binding"/>
    <property type="evidence" value="ECO:0007669"/>
    <property type="project" value="InterPro"/>
</dbReference>
<dbReference type="Proteomes" id="UP000799537">
    <property type="component" value="Unassembled WGS sequence"/>
</dbReference>
<dbReference type="Gene3D" id="3.40.367.20">
    <property type="match status" value="1"/>
</dbReference>
<evidence type="ECO:0000259" key="9">
    <source>
        <dbReference type="Pfam" id="PF03727"/>
    </source>
</evidence>
<proteinExistence type="inferred from homology"/>